<gene>
    <name evidence="1" type="ORF">GA0070622_2652</name>
</gene>
<evidence type="ECO:0000313" key="2">
    <source>
        <dbReference type="Proteomes" id="UP000199558"/>
    </source>
</evidence>
<protein>
    <submittedName>
        <fullName evidence="1">Uncharacterized protein</fullName>
    </submittedName>
</protein>
<dbReference type="Proteomes" id="UP000199558">
    <property type="component" value="Unassembled WGS sequence"/>
</dbReference>
<accession>A0A1A9B9A0</accession>
<organism evidence="1 2">
    <name type="scientific">Micromonospora sediminicola</name>
    <dbReference type="NCBI Taxonomy" id="946078"/>
    <lineage>
        <taxon>Bacteria</taxon>
        <taxon>Bacillati</taxon>
        <taxon>Actinomycetota</taxon>
        <taxon>Actinomycetes</taxon>
        <taxon>Micromonosporales</taxon>
        <taxon>Micromonosporaceae</taxon>
        <taxon>Micromonospora</taxon>
    </lineage>
</organism>
<keyword evidence="2" id="KW-1185">Reference proteome</keyword>
<reference evidence="2" key="1">
    <citation type="submission" date="2016-06" db="EMBL/GenBank/DDBJ databases">
        <authorList>
            <person name="Varghese N."/>
            <person name="Submissions Spin"/>
        </authorList>
    </citation>
    <scope>NUCLEOTIDE SEQUENCE [LARGE SCALE GENOMIC DNA]</scope>
    <source>
        <strain evidence="2">DSM 45794</strain>
    </source>
</reference>
<evidence type="ECO:0000313" key="1">
    <source>
        <dbReference type="EMBL" id="SBT65651.1"/>
    </source>
</evidence>
<proteinExistence type="predicted"/>
<dbReference type="AlphaFoldDB" id="A0A1A9B9A0"/>
<dbReference type="EMBL" id="FLRH01000003">
    <property type="protein sequence ID" value="SBT65651.1"/>
    <property type="molecule type" value="Genomic_DNA"/>
</dbReference>
<name>A0A1A9B9A0_9ACTN</name>
<sequence>MLDAFEEDAGRAPHLVELLEILREGARTLPNNALADGHPDEIVGFVVRPRTRARNTDVLGGLNDGPYVAASDAFNHWWQTGAGAPITLVDLAAVVLEALRYVGPALLDSSEVARLTAITPKRRRAKARARIGDIIAVPTDNHHYHLVVLVCRNRFGAAFGLIRGRYPLRNPPAGLTAAATGIVRYCDEEAISTRRWRIVGHDSQQLGWFPADPEIYHRPGPLLEGLPTVGEFGSGETATGHLRDLTAAEALAIDLAGSYEQVYLHEHFEPALAEFIAPHNG</sequence>